<dbReference type="InterPro" id="IPR056824">
    <property type="entry name" value="PGAP1_TMD"/>
</dbReference>
<evidence type="ECO:0000256" key="8">
    <source>
        <dbReference type="ARBA" id="ARBA00022824"/>
    </source>
</evidence>
<reference evidence="16" key="1">
    <citation type="journal article" date="2015" name="PLoS Genet.">
        <title>The dynamic genome and transcriptome of the human fungal pathogen Blastomyces and close relative Emmonsia.</title>
        <authorList>
            <person name="Munoz J.F."/>
            <person name="Gauthier G.M."/>
            <person name="Desjardins C.A."/>
            <person name="Gallo J.E."/>
            <person name="Holder J."/>
            <person name="Sullivan T.D."/>
            <person name="Marty A.J."/>
            <person name="Carmen J.C."/>
            <person name="Chen Z."/>
            <person name="Ding L."/>
            <person name="Gujja S."/>
            <person name="Magrini V."/>
            <person name="Misas E."/>
            <person name="Mitreva M."/>
            <person name="Priest M."/>
            <person name="Saif S."/>
            <person name="Whiston E.A."/>
            <person name="Young S."/>
            <person name="Zeng Q."/>
            <person name="Goldman W.E."/>
            <person name="Mardis E.R."/>
            <person name="Taylor J.W."/>
            <person name="McEwen J.G."/>
            <person name="Clay O.K."/>
            <person name="Klein B.S."/>
            <person name="Cuomo C.A."/>
        </authorList>
    </citation>
    <scope>NUCLEOTIDE SEQUENCE [LARGE SCALE GENOMIC DNA]</scope>
    <source>
        <strain evidence="16">UAMH 139</strain>
    </source>
</reference>
<gene>
    <name evidence="15" type="ORF">EMPG_11246</name>
</gene>
<dbReference type="Proteomes" id="UP000053573">
    <property type="component" value="Unassembled WGS sequence"/>
</dbReference>
<keyword evidence="9 12" id="KW-0653">Protein transport</keyword>
<dbReference type="InterPro" id="IPR039529">
    <property type="entry name" value="PGAP1/BST1"/>
</dbReference>
<evidence type="ECO:0000256" key="12">
    <source>
        <dbReference type="RuleBase" id="RU365011"/>
    </source>
</evidence>
<dbReference type="Pfam" id="PF25141">
    <property type="entry name" value="PGAP1_2nd"/>
    <property type="match status" value="1"/>
</dbReference>
<evidence type="ECO:0000256" key="2">
    <source>
        <dbReference type="ARBA" id="ARBA00004477"/>
    </source>
</evidence>
<feature type="transmembrane region" description="Helical" evidence="12">
    <location>
        <begin position="901"/>
        <end position="931"/>
    </location>
</feature>
<feature type="transmembrane region" description="Helical" evidence="12">
    <location>
        <begin position="844"/>
        <end position="862"/>
    </location>
</feature>
<sequence>MQRRLSGSNQHDQSHTVIDAAHARRHGRAIDGTCCLLVPQMNQQKATNLYRGEESNSSLFTSTCGFAGGTAHPTPLNVPTRQKAVMPFESQSFSPTIDKSMEGQRLRRSRSRNPWSCSLLTLSLTFLSALALFGIIHSYMTRQIDPQGCNTPRMMPTYIKLIGFDTEHTRFASKYGLYLYRERGVDEYSEQDIGLRGVPVLFLPGNAGSYRQGRSLASEASLYFQNVIRHDQEKVNAGTRSLDFFMADFNEDMAAFHGQTLLDQAEYVNEALAYILSLYHDPKRPGRDPNLPDPSSVILIGHSMGGIVARTVLTMSNYQANSVNTIITMSTPHARPPVSFDVDVVRTYKQINDYWREAYSQKWANNNPLWHVTLISIAGGGGDSIVPSDYTSLSSLVPETHGFTVFTSTMPNVWTGMDHLSIAWCDSFRKVIIRSLFDLVDVRRSSQTKQRAERMSVFKKWYLTGMEAISERTLPQKDPTTLLTLEDNTNSILPQGQRLVLRSFGNRQLPKAHLLPVPPQGASGKKFTLLTDQRLDPPGGNGKLEVLFCSVFPLRAGHSAALLSLNMDLSGGSAGSTRLACKSAVEDVIHLPASTRSSKFAFDNTIPFSYLQYNLEDLVEHQFVAVVDKAPKHSSGWLVAEFSDSSDALIQTKVGLGRLLGAGLNIRLPAERPMLTEVKIPALHSSLLAYKLRVGKQPCGEHAELFTPLLRQYISEPHESKYFVNVKEADINLHGVAPYMPPHLREQSAIRGISFQLWSDPSCNASMELSLRVDVIGSMGKLAMRYRTVFVALPLLVIALVLRKQFQIYDKTGLSYYLSAFERILTLLGVFIPFSEALDLCLRFSLPLVFIILTFVATSLATSTSGMDNPEKVLMDWRSNSTETVIDFTRNDLLLGSQDSFFWFLIPLFGLISIGLCAVVNYIVVALIYGLSTIRRVLISRRGYIKHDDPRPAAIYPSLSPRQRIINSAVLLCFVATVIPYQFAYLVACIVQLATCVQTLQYARETKSNSQYNFYNYVHSIFVLMLWILPVNVLVFAVWVHNLAVHWWTPFASHHNVLSIMPFILLVETLTNGNMIPRVTSRLRHITSALFVILAVYAALYGVTYAYLLHHIANIVTAWLVAVHFASSGFSLQNLSQAFESSGFGEDGPPATNGHVKKLP</sequence>
<dbReference type="AlphaFoldDB" id="A0A0H1BXN9"/>
<dbReference type="EC" id="3.1.-.-" evidence="12"/>
<dbReference type="GO" id="GO:0015031">
    <property type="term" value="P:protein transport"/>
    <property type="evidence" value="ECO:0007669"/>
    <property type="project" value="UniProtKB-KW"/>
</dbReference>
<organism evidence="15 16">
    <name type="scientific">Blastomyces silverae</name>
    <dbReference type="NCBI Taxonomy" id="2060906"/>
    <lineage>
        <taxon>Eukaryota</taxon>
        <taxon>Fungi</taxon>
        <taxon>Dikarya</taxon>
        <taxon>Ascomycota</taxon>
        <taxon>Pezizomycotina</taxon>
        <taxon>Eurotiomycetes</taxon>
        <taxon>Eurotiomycetidae</taxon>
        <taxon>Onygenales</taxon>
        <taxon>Ajellomycetaceae</taxon>
        <taxon>Blastomyces</taxon>
    </lineage>
</organism>
<keyword evidence="8 12" id="KW-0256">Endoplasmic reticulum</keyword>
<feature type="transmembrane region" description="Helical" evidence="12">
    <location>
        <begin position="784"/>
        <end position="802"/>
    </location>
</feature>
<evidence type="ECO:0000259" key="13">
    <source>
        <dbReference type="Pfam" id="PF07819"/>
    </source>
</evidence>
<dbReference type="Pfam" id="PF07819">
    <property type="entry name" value="PGAP1"/>
    <property type="match status" value="1"/>
</dbReference>
<evidence type="ECO:0000256" key="7">
    <source>
        <dbReference type="ARBA" id="ARBA00022801"/>
    </source>
</evidence>
<feature type="domain" description="GPI inositol-deacylase PGAP1-like alpha/beta" evidence="13">
    <location>
        <begin position="195"/>
        <end position="438"/>
    </location>
</feature>
<feature type="transmembrane region" description="Helical" evidence="12">
    <location>
        <begin position="115"/>
        <end position="140"/>
    </location>
</feature>
<accession>A0A0H1BXN9</accession>
<dbReference type="Gene3D" id="3.40.50.1820">
    <property type="entry name" value="alpha/beta hydrolase"/>
    <property type="match status" value="1"/>
</dbReference>
<dbReference type="InterPro" id="IPR012908">
    <property type="entry name" value="PGAP1-ab_dom-like"/>
</dbReference>
<proteinExistence type="inferred from homology"/>
<dbReference type="STRING" id="2060906.A0A0H1BXN9"/>
<comment type="function">
    <text evidence="1 12">Involved in inositol deacylation of GPI-anchored proteins which plays important roles in the quality control and ER-associated degradation of GPI-anchored proteins.</text>
</comment>
<keyword evidence="5 12" id="KW-0813">Transport</keyword>
<dbReference type="PANTHER" id="PTHR15495">
    <property type="entry name" value="NEGATIVE REGULATOR OF VESICLE FORMATION-RELATED"/>
    <property type="match status" value="1"/>
</dbReference>
<evidence type="ECO:0000256" key="10">
    <source>
        <dbReference type="ARBA" id="ARBA00022989"/>
    </source>
</evidence>
<dbReference type="OrthoDB" id="348976at2759"/>
<comment type="similarity">
    <text evidence="3 12">Belongs to the GPI inositol-deacylase family.</text>
</comment>
<feature type="transmembrane region" description="Helical" evidence="12">
    <location>
        <begin position="1052"/>
        <end position="1071"/>
    </location>
</feature>
<dbReference type="GO" id="GO:0006888">
    <property type="term" value="P:endoplasmic reticulum to Golgi vesicle-mediated transport"/>
    <property type="evidence" value="ECO:0007669"/>
    <property type="project" value="TreeGrafter"/>
</dbReference>
<evidence type="ECO:0000313" key="15">
    <source>
        <dbReference type="EMBL" id="KLJ13826.1"/>
    </source>
</evidence>
<evidence type="ECO:0000256" key="4">
    <source>
        <dbReference type="ARBA" id="ARBA00015856"/>
    </source>
</evidence>
<protein>
    <recommendedName>
        <fullName evidence="4 12">GPI inositol-deacylase</fullName>
        <ecNumber evidence="12">3.1.-.-</ecNumber>
    </recommendedName>
</protein>
<evidence type="ECO:0000256" key="1">
    <source>
        <dbReference type="ARBA" id="ARBA00003496"/>
    </source>
</evidence>
<dbReference type="PANTHER" id="PTHR15495:SF7">
    <property type="entry name" value="GPI INOSITOL-DEACYLASE"/>
    <property type="match status" value="1"/>
</dbReference>
<comment type="caution">
    <text evidence="15">The sequence shown here is derived from an EMBL/GenBank/DDBJ whole genome shotgun (WGS) entry which is preliminary data.</text>
</comment>
<evidence type="ECO:0000313" key="16">
    <source>
        <dbReference type="Proteomes" id="UP000053573"/>
    </source>
</evidence>
<dbReference type="SUPFAM" id="SSF53474">
    <property type="entry name" value="alpha/beta-Hydrolases"/>
    <property type="match status" value="1"/>
</dbReference>
<keyword evidence="6 12" id="KW-0812">Transmembrane</keyword>
<dbReference type="Pfam" id="PF25140">
    <property type="entry name" value="PGAP1_TMD"/>
    <property type="match status" value="1"/>
</dbReference>
<feature type="domain" description="GPI inositol-deacylase transmembrane" evidence="14">
    <location>
        <begin position="789"/>
        <end position="1125"/>
    </location>
</feature>
<dbReference type="InterPro" id="IPR029058">
    <property type="entry name" value="AB_hydrolase_fold"/>
</dbReference>
<feature type="transmembrane region" description="Helical" evidence="12">
    <location>
        <begin position="965"/>
        <end position="993"/>
    </location>
</feature>
<evidence type="ECO:0000259" key="14">
    <source>
        <dbReference type="Pfam" id="PF25140"/>
    </source>
</evidence>
<keyword evidence="11 12" id="KW-0472">Membrane</keyword>
<keyword evidence="16" id="KW-1185">Reference proteome</keyword>
<name>A0A0H1BXN9_9EURO</name>
<evidence type="ECO:0000256" key="9">
    <source>
        <dbReference type="ARBA" id="ARBA00022927"/>
    </source>
</evidence>
<dbReference type="FunFam" id="3.40.50.1820:FF:000056">
    <property type="entry name" value="GPI inositol-deacylase"/>
    <property type="match status" value="1"/>
</dbReference>
<evidence type="ECO:0000256" key="6">
    <source>
        <dbReference type="ARBA" id="ARBA00022692"/>
    </source>
</evidence>
<feature type="transmembrane region" description="Helical" evidence="12">
    <location>
        <begin position="1083"/>
        <end position="1101"/>
    </location>
</feature>
<dbReference type="EMBL" id="LDEV01000019">
    <property type="protein sequence ID" value="KLJ13826.1"/>
    <property type="molecule type" value="Genomic_DNA"/>
</dbReference>
<dbReference type="GO" id="GO:0050185">
    <property type="term" value="F:phosphatidylinositol deacylase activity"/>
    <property type="evidence" value="ECO:0007669"/>
    <property type="project" value="TreeGrafter"/>
</dbReference>
<comment type="subcellular location">
    <subcellularLocation>
        <location evidence="2">Endoplasmic reticulum membrane</location>
        <topology evidence="2">Multi-pass membrane protein</topology>
    </subcellularLocation>
</comment>
<keyword evidence="7 12" id="KW-0378">Hydrolase</keyword>
<keyword evidence="10 12" id="KW-1133">Transmembrane helix</keyword>
<evidence type="ECO:0000256" key="11">
    <source>
        <dbReference type="ARBA" id="ARBA00023136"/>
    </source>
</evidence>
<evidence type="ECO:0000256" key="3">
    <source>
        <dbReference type="ARBA" id="ARBA00006931"/>
    </source>
</evidence>
<feature type="transmembrane region" description="Helical" evidence="12">
    <location>
        <begin position="1014"/>
        <end position="1040"/>
    </location>
</feature>
<evidence type="ECO:0000256" key="5">
    <source>
        <dbReference type="ARBA" id="ARBA00022448"/>
    </source>
</evidence>
<dbReference type="GO" id="GO:0006505">
    <property type="term" value="P:GPI anchor metabolic process"/>
    <property type="evidence" value="ECO:0007669"/>
    <property type="project" value="TreeGrafter"/>
</dbReference>
<dbReference type="GO" id="GO:0005789">
    <property type="term" value="C:endoplasmic reticulum membrane"/>
    <property type="evidence" value="ECO:0007669"/>
    <property type="project" value="UniProtKB-SubCell"/>
</dbReference>